<comment type="catalytic activity">
    <reaction evidence="13">
        <text>an alpha-D-Glc-(1-&gt;3)-alpha-D-Glc-(1-&gt;3)-alpha-D-Man-(1-&gt;2)-alpha-D-Man-(1-&gt;2)-alpha-D-Man-(1-&gt;3)-[alpha-D-Man-(1-&gt;2)-alpha-D-Man-(1-&gt;3)-[alpha-D-Man-(1-&gt;2)-alpha-D-Man-(1-&gt;6)]-alpha-D-Man-(1-&gt;6)]-beta-D-Man-(1-&gt;4)-beta-D-GlcNAc-(1-&gt;4)-alpha-D-GlcNAc-diphospho-di-trans,poly-cis-dolichol + a di-trans,poly-cis-dolichyl beta-D-glucosyl phosphate = a alpha-D-Glc-(1-&gt;2)-alpha-D-Glc-(1-&gt;3)-alpha-D-Glc-(1-&gt;3)-alpha-D-Man-(1-&gt;2)-alpha-D-Man-(1-&gt;2)-alpha-D-Man-(1-&gt;3)-[alpha-D-Man-(1-&gt;2)-alpha-D-Man-(1-&gt;3)-[alpha-D-Man-(1-&gt;2)-alpha-D-Man-(1-&gt;6)]-alpha-D-Man-(1-&gt;6)]-beta-D-Man-(1-&gt;4)-beta-D-GlcNAc-(1-&gt;4)-alpha-D-GlcNAc-diphospho-di-trans,poly-cis-dolichol + a di-trans,poly-cis-dolichyl phosphate + H(+)</text>
        <dbReference type="Rhea" id="RHEA:29543"/>
        <dbReference type="Rhea" id="RHEA-COMP:19498"/>
        <dbReference type="Rhea" id="RHEA-COMP:19502"/>
        <dbReference type="Rhea" id="RHEA-COMP:19512"/>
        <dbReference type="Rhea" id="RHEA-COMP:19522"/>
        <dbReference type="ChEBI" id="CHEBI:15378"/>
        <dbReference type="ChEBI" id="CHEBI:57525"/>
        <dbReference type="ChEBI" id="CHEBI:57683"/>
        <dbReference type="ChEBI" id="CHEBI:132522"/>
        <dbReference type="ChEBI" id="CHEBI:132523"/>
        <dbReference type="EC" id="2.4.1.256"/>
    </reaction>
    <physiologicalReaction direction="left-to-right" evidence="13">
        <dbReference type="Rhea" id="RHEA:29544"/>
    </physiologicalReaction>
</comment>
<dbReference type="PANTHER" id="PTHR12989:SF10">
    <property type="entry name" value="DOL-P-GLC:GLC(2)MAN(9)GLCNAC(2)-PP-DOL ALPHA-1,2-GLUCOSYLTRANSFERASE-RELATED"/>
    <property type="match status" value="1"/>
</dbReference>
<evidence type="ECO:0000256" key="12">
    <source>
        <dbReference type="ARBA" id="ARBA00044727"/>
    </source>
</evidence>
<comment type="pathway">
    <text evidence="2">Protein modification; protein glycosylation.</text>
</comment>
<dbReference type="GO" id="GO:0106073">
    <property type="term" value="F:dolichyl pyrophosphate Glc2Man9GlcNAc2 alpha-1,2-glucosyltransferase activity"/>
    <property type="evidence" value="ECO:0007669"/>
    <property type="project" value="UniProtKB-EC"/>
</dbReference>
<comment type="function">
    <text evidence="12">Dol-P-Glc:Glc(2)Man(9)GlcNAc(2)-PP-Dol alpha-1,2-glucosyltransferase that operates in the biosynthetic pathway of dolichol-linked oligosaccharides, the glycan precursors employed in protein asparagine (N)-glycosylation. The assembly of dolichol-linked oligosaccharides begins on the cytosolic side of the endoplasmic reticulum membrane and finishes in its lumen. The sequential addition of sugars to dolichol pyrophosphate produces dolichol-linked oligosaccharides containing fourteen sugars, including two GlcNAcs, nine mannoses and three glucoses. Once assembled, the oligosaccharide is transferred from the lipid to nascent proteins by oligosaccharyltransferases. In the lumen of the endoplasmic reticulum, adds the third and last glucose residue from dolichyl phosphate glucose (Dol-P-Glc) onto the lipid-linked oligosaccharide intermediate Glc(2)Man(9)GlcNAc(2)-PP-Dol to produce Glc(3)Man(9)GlcNAc(2)-PP-Dol.</text>
</comment>
<keyword evidence="10 14" id="KW-1133">Transmembrane helix</keyword>
<keyword evidence="11 14" id="KW-0472">Membrane</keyword>
<evidence type="ECO:0000256" key="2">
    <source>
        <dbReference type="ARBA" id="ARBA00004922"/>
    </source>
</evidence>
<feature type="transmembrane region" description="Helical" evidence="14">
    <location>
        <begin position="75"/>
        <end position="93"/>
    </location>
</feature>
<dbReference type="EMBL" id="JBJKFK010000420">
    <property type="protein sequence ID" value="KAL3317170.1"/>
    <property type="molecule type" value="Genomic_DNA"/>
</dbReference>
<sequence length="186" mass="22538">MDEIFHVNQTKAYLAGNWSHWDPMITTPPGLYILGYIIVISIEYFTIKHIYLLSDNRHYTHILWRKVIEPNRFKLIPFYFMAVLYYFDSMLTLRNKFSFQHASTVLGHFVCICLTLIPSPLLEMRYFIIPFITWRLLSYNSSQYRWSSIVIDLLWYLFINALTFYAFAWKTFEWPDQPGVLQRFMW</sequence>
<comment type="subcellular location">
    <subcellularLocation>
        <location evidence="1">Endoplasmic reticulum membrane</location>
        <topology evidence="1">Multi-pass membrane protein</topology>
    </subcellularLocation>
</comment>
<dbReference type="Proteomes" id="UP001626550">
    <property type="component" value="Unassembled WGS sequence"/>
</dbReference>
<dbReference type="InterPro" id="IPR016900">
    <property type="entry name" value="Alg10"/>
</dbReference>
<evidence type="ECO:0000256" key="1">
    <source>
        <dbReference type="ARBA" id="ARBA00004477"/>
    </source>
</evidence>
<evidence type="ECO:0000256" key="3">
    <source>
        <dbReference type="ARBA" id="ARBA00010600"/>
    </source>
</evidence>
<evidence type="ECO:0000256" key="11">
    <source>
        <dbReference type="ARBA" id="ARBA00023136"/>
    </source>
</evidence>
<evidence type="ECO:0000256" key="9">
    <source>
        <dbReference type="ARBA" id="ARBA00022824"/>
    </source>
</evidence>
<accession>A0ABD2QC80</accession>
<keyword evidence="9" id="KW-0256">Endoplasmic reticulum</keyword>
<dbReference type="GO" id="GO:0005789">
    <property type="term" value="C:endoplasmic reticulum membrane"/>
    <property type="evidence" value="ECO:0007669"/>
    <property type="project" value="UniProtKB-SubCell"/>
</dbReference>
<comment type="similarity">
    <text evidence="3">Belongs to the ALG10 glucosyltransferase family.</text>
</comment>
<keyword evidence="8 14" id="KW-0812">Transmembrane</keyword>
<evidence type="ECO:0000256" key="4">
    <source>
        <dbReference type="ARBA" id="ARBA00011967"/>
    </source>
</evidence>
<evidence type="ECO:0000313" key="16">
    <source>
        <dbReference type="Proteomes" id="UP001626550"/>
    </source>
</evidence>
<gene>
    <name evidence="15" type="primary">ALG10</name>
    <name evidence="15" type="ORF">Ciccas_004180</name>
</gene>
<dbReference type="Pfam" id="PF04922">
    <property type="entry name" value="DIE2_ALG10"/>
    <property type="match status" value="1"/>
</dbReference>
<evidence type="ECO:0000256" key="6">
    <source>
        <dbReference type="ARBA" id="ARBA00022676"/>
    </source>
</evidence>
<evidence type="ECO:0000256" key="5">
    <source>
        <dbReference type="ARBA" id="ARBA00018512"/>
    </source>
</evidence>
<organism evidence="15 16">
    <name type="scientific">Cichlidogyrus casuarinus</name>
    <dbReference type="NCBI Taxonomy" id="1844966"/>
    <lineage>
        <taxon>Eukaryota</taxon>
        <taxon>Metazoa</taxon>
        <taxon>Spiralia</taxon>
        <taxon>Lophotrochozoa</taxon>
        <taxon>Platyhelminthes</taxon>
        <taxon>Monogenea</taxon>
        <taxon>Monopisthocotylea</taxon>
        <taxon>Dactylogyridea</taxon>
        <taxon>Ancyrocephalidae</taxon>
        <taxon>Cichlidogyrus</taxon>
    </lineage>
</organism>
<dbReference type="AlphaFoldDB" id="A0ABD2QC80"/>
<feature type="transmembrane region" description="Helical" evidence="14">
    <location>
        <begin position="31"/>
        <end position="54"/>
    </location>
</feature>
<dbReference type="EC" id="2.4.1.256" evidence="4"/>
<dbReference type="PANTHER" id="PTHR12989">
    <property type="entry name" value="ALPHA-1,2-GLUCOSYLTRANSFERASE ALG10"/>
    <property type="match status" value="1"/>
</dbReference>
<comment type="caution">
    <text evidence="15">The sequence shown here is derived from an EMBL/GenBank/DDBJ whole genome shotgun (WGS) entry which is preliminary data.</text>
</comment>
<keyword evidence="6" id="KW-0328">Glycosyltransferase</keyword>
<feature type="transmembrane region" description="Helical" evidence="14">
    <location>
        <begin position="105"/>
        <end position="128"/>
    </location>
</feature>
<reference evidence="15 16" key="1">
    <citation type="submission" date="2024-11" db="EMBL/GenBank/DDBJ databases">
        <title>Adaptive evolution of stress response genes in parasites aligns with host niche diversity.</title>
        <authorList>
            <person name="Hahn C."/>
            <person name="Resl P."/>
        </authorList>
    </citation>
    <scope>NUCLEOTIDE SEQUENCE [LARGE SCALE GENOMIC DNA]</scope>
    <source>
        <strain evidence="15">EGGRZ-B1_66</strain>
        <tissue evidence="15">Body</tissue>
    </source>
</reference>
<evidence type="ECO:0000256" key="10">
    <source>
        <dbReference type="ARBA" id="ARBA00022989"/>
    </source>
</evidence>
<feature type="transmembrane region" description="Helical" evidence="14">
    <location>
        <begin position="149"/>
        <end position="168"/>
    </location>
</feature>
<proteinExistence type="inferred from homology"/>
<name>A0ABD2QC80_9PLAT</name>
<protein>
    <recommendedName>
        <fullName evidence="5">Dol-P-Glc:Glc(2)Man(9)GlcNAc(2)-PP-Dol alpha-1,2-glucosyltransferase</fullName>
        <ecNumber evidence="4">2.4.1.256</ecNumber>
    </recommendedName>
</protein>
<evidence type="ECO:0000313" key="15">
    <source>
        <dbReference type="EMBL" id="KAL3317170.1"/>
    </source>
</evidence>
<evidence type="ECO:0000256" key="7">
    <source>
        <dbReference type="ARBA" id="ARBA00022679"/>
    </source>
</evidence>
<keyword evidence="7" id="KW-0808">Transferase</keyword>
<evidence type="ECO:0000256" key="13">
    <source>
        <dbReference type="ARBA" id="ARBA00048064"/>
    </source>
</evidence>
<evidence type="ECO:0000256" key="8">
    <source>
        <dbReference type="ARBA" id="ARBA00022692"/>
    </source>
</evidence>
<keyword evidence="16" id="KW-1185">Reference proteome</keyword>
<evidence type="ECO:0000256" key="14">
    <source>
        <dbReference type="SAM" id="Phobius"/>
    </source>
</evidence>